<dbReference type="GO" id="GO:0003676">
    <property type="term" value="F:nucleic acid binding"/>
    <property type="evidence" value="ECO:0007669"/>
    <property type="project" value="InterPro"/>
</dbReference>
<proteinExistence type="predicted"/>
<dbReference type="PANTHER" id="PTHR46060:SF1">
    <property type="entry name" value="MARINER MOS1 TRANSPOSASE-LIKE PROTEIN"/>
    <property type="match status" value="1"/>
</dbReference>
<organism evidence="1 2">
    <name type="scientific">Acromyrmex heyeri</name>
    <dbReference type="NCBI Taxonomy" id="230685"/>
    <lineage>
        <taxon>Eukaryota</taxon>
        <taxon>Metazoa</taxon>
        <taxon>Ecdysozoa</taxon>
        <taxon>Arthropoda</taxon>
        <taxon>Hexapoda</taxon>
        <taxon>Insecta</taxon>
        <taxon>Pterygota</taxon>
        <taxon>Neoptera</taxon>
        <taxon>Endopterygota</taxon>
        <taxon>Hymenoptera</taxon>
        <taxon>Apocrita</taxon>
        <taxon>Aculeata</taxon>
        <taxon>Formicoidea</taxon>
        <taxon>Formicidae</taxon>
        <taxon>Myrmicinae</taxon>
        <taxon>Acromyrmex</taxon>
    </lineage>
</organism>
<protein>
    <submittedName>
        <fullName evidence="1">SETMR methyltransferase</fullName>
    </submittedName>
</protein>
<sequence>MSRQHVTKWVRNFNFQRCDAEESLLHDNVRPLVQRKSSFGWDVLNHPSHSPDLASSDYHLFSKLKEYLGGKHFCDDDEVKIDV</sequence>
<dbReference type="PANTHER" id="PTHR46060">
    <property type="entry name" value="MARINER MOS1 TRANSPOSASE-LIKE PROTEIN"/>
    <property type="match status" value="1"/>
</dbReference>
<keyword evidence="1" id="KW-0489">Methyltransferase</keyword>
<dbReference type="OrthoDB" id="616263at2759"/>
<feature type="non-terminal residue" evidence="1">
    <location>
        <position position="83"/>
    </location>
</feature>
<name>A0A836EAM3_9HYME</name>
<dbReference type="AlphaFoldDB" id="A0A836EAM3"/>
<dbReference type="GO" id="GO:0032259">
    <property type="term" value="P:methylation"/>
    <property type="evidence" value="ECO:0007669"/>
    <property type="project" value="UniProtKB-KW"/>
</dbReference>
<reference evidence="1 2" key="1">
    <citation type="submission" date="2020-02" db="EMBL/GenBank/DDBJ databases">
        <title>Relaxed selection underlies rapid genomic changes in the transitions from sociality to social parasitism in ants.</title>
        <authorList>
            <person name="Bi X."/>
        </authorList>
    </citation>
    <scope>NUCLEOTIDE SEQUENCE [LARGE SCALE GENOMIC DNA]</scope>
    <source>
        <strain evidence="1">BGI-DK2014b</strain>
        <tissue evidence="1">Whole body</tissue>
    </source>
</reference>
<dbReference type="EMBL" id="JAANIB010011141">
    <property type="protein sequence ID" value="KAG5316924.1"/>
    <property type="molecule type" value="Genomic_DNA"/>
</dbReference>
<feature type="non-terminal residue" evidence="1">
    <location>
        <position position="1"/>
    </location>
</feature>
<dbReference type="Proteomes" id="UP000670152">
    <property type="component" value="Unassembled WGS sequence"/>
</dbReference>
<evidence type="ECO:0000313" key="1">
    <source>
        <dbReference type="EMBL" id="KAG5316924.1"/>
    </source>
</evidence>
<dbReference type="InterPro" id="IPR052709">
    <property type="entry name" value="Transposase-MT_Hybrid"/>
</dbReference>
<dbReference type="InterPro" id="IPR036397">
    <property type="entry name" value="RNaseH_sf"/>
</dbReference>
<dbReference type="Gene3D" id="3.30.420.10">
    <property type="entry name" value="Ribonuclease H-like superfamily/Ribonuclease H"/>
    <property type="match status" value="1"/>
</dbReference>
<keyword evidence="1" id="KW-0808">Transferase</keyword>
<dbReference type="GO" id="GO:0008168">
    <property type="term" value="F:methyltransferase activity"/>
    <property type="evidence" value="ECO:0007669"/>
    <property type="project" value="UniProtKB-KW"/>
</dbReference>
<comment type="caution">
    <text evidence="1">The sequence shown here is derived from an EMBL/GenBank/DDBJ whole genome shotgun (WGS) entry which is preliminary data.</text>
</comment>
<evidence type="ECO:0000313" key="2">
    <source>
        <dbReference type="Proteomes" id="UP000670152"/>
    </source>
</evidence>
<gene>
    <name evidence="1" type="primary">Setmar_89</name>
    <name evidence="1" type="ORF">G6Z77_0007764</name>
</gene>
<accession>A0A836EAM3</accession>
<keyword evidence="2" id="KW-1185">Reference proteome</keyword>